<protein>
    <recommendedName>
        <fullName evidence="5">G-protein coupled receptors family 1 profile domain-containing protein</fullName>
    </recommendedName>
</protein>
<keyword evidence="4" id="KW-1185">Reference proteome</keyword>
<reference evidence="3" key="1">
    <citation type="journal article" date="2019" name="bioRxiv">
        <title>The Genome of the Zebra Mussel, Dreissena polymorpha: A Resource for Invasive Species Research.</title>
        <authorList>
            <person name="McCartney M.A."/>
            <person name="Auch B."/>
            <person name="Kono T."/>
            <person name="Mallez S."/>
            <person name="Zhang Y."/>
            <person name="Obille A."/>
            <person name="Becker A."/>
            <person name="Abrahante J.E."/>
            <person name="Garbe J."/>
            <person name="Badalamenti J.P."/>
            <person name="Herman A."/>
            <person name="Mangelson H."/>
            <person name="Liachko I."/>
            <person name="Sullivan S."/>
            <person name="Sone E.D."/>
            <person name="Koren S."/>
            <person name="Silverstein K.A.T."/>
            <person name="Beckman K.B."/>
            <person name="Gohl D.M."/>
        </authorList>
    </citation>
    <scope>NUCLEOTIDE SEQUENCE</scope>
    <source>
        <strain evidence="3">Duluth1</strain>
        <tissue evidence="3">Whole animal</tissue>
    </source>
</reference>
<evidence type="ECO:0000313" key="3">
    <source>
        <dbReference type="EMBL" id="KAH3712239.1"/>
    </source>
</evidence>
<evidence type="ECO:0000256" key="2">
    <source>
        <dbReference type="SAM" id="Phobius"/>
    </source>
</evidence>
<feature type="compositionally biased region" description="Basic and acidic residues" evidence="1">
    <location>
        <begin position="48"/>
        <end position="72"/>
    </location>
</feature>
<feature type="compositionally biased region" description="Basic and acidic residues" evidence="1">
    <location>
        <begin position="79"/>
        <end position="95"/>
    </location>
</feature>
<sequence length="229" mass="26455">MTSSICVENGVNIPGEIDPGRNKHEDVITRKNNDNKKQNERKKRKSEKRTDESWTRDGEVSYTSYEKEEHAEVNGGKTKQTDKQTKVSDDQDVTTKDTNYNYEQSERVKTIESTGSSERVNENKGTGTLKRQLSNAESQIFHVRRRITSHTSDEKLDSAKKLQCLKEARARKTAFIMFLISLAFILSYLPHLILMATRVVTSEFIEQFSDAGRATYKFFLRSYFLKLCY</sequence>
<feature type="compositionally biased region" description="Basic and acidic residues" evidence="1">
    <location>
        <begin position="18"/>
        <end position="38"/>
    </location>
</feature>
<keyword evidence="2" id="KW-1133">Transmembrane helix</keyword>
<feature type="transmembrane region" description="Helical" evidence="2">
    <location>
        <begin position="175"/>
        <end position="194"/>
    </location>
</feature>
<evidence type="ECO:0000256" key="1">
    <source>
        <dbReference type="SAM" id="MobiDB-lite"/>
    </source>
</evidence>
<name>A0A9D3Z5E9_DREPO</name>
<evidence type="ECO:0008006" key="5">
    <source>
        <dbReference type="Google" id="ProtNLM"/>
    </source>
</evidence>
<proteinExistence type="predicted"/>
<gene>
    <name evidence="3" type="ORF">DPMN_071925</name>
</gene>
<reference evidence="3" key="2">
    <citation type="submission" date="2020-11" db="EMBL/GenBank/DDBJ databases">
        <authorList>
            <person name="McCartney M.A."/>
            <person name="Auch B."/>
            <person name="Kono T."/>
            <person name="Mallez S."/>
            <person name="Becker A."/>
            <person name="Gohl D.M."/>
            <person name="Silverstein K.A.T."/>
            <person name="Koren S."/>
            <person name="Bechman K.B."/>
            <person name="Herman A."/>
            <person name="Abrahante J.E."/>
            <person name="Garbe J."/>
        </authorList>
    </citation>
    <scope>NUCLEOTIDE SEQUENCE</scope>
    <source>
        <strain evidence="3">Duluth1</strain>
        <tissue evidence="3">Whole animal</tissue>
    </source>
</reference>
<keyword evidence="2" id="KW-0812">Transmembrane</keyword>
<evidence type="ECO:0000313" key="4">
    <source>
        <dbReference type="Proteomes" id="UP000828390"/>
    </source>
</evidence>
<keyword evidence="2" id="KW-0472">Membrane</keyword>
<dbReference type="AlphaFoldDB" id="A0A9D3Z5E9"/>
<accession>A0A9D3Z5E9</accession>
<comment type="caution">
    <text evidence="3">The sequence shown here is derived from an EMBL/GenBank/DDBJ whole genome shotgun (WGS) entry which is preliminary data.</text>
</comment>
<dbReference type="EMBL" id="JAIWYP010000014">
    <property type="protein sequence ID" value="KAH3712239.1"/>
    <property type="molecule type" value="Genomic_DNA"/>
</dbReference>
<feature type="region of interest" description="Disordered" evidence="1">
    <location>
        <begin position="1"/>
        <end position="100"/>
    </location>
</feature>
<dbReference type="Proteomes" id="UP000828390">
    <property type="component" value="Unassembled WGS sequence"/>
</dbReference>
<organism evidence="3 4">
    <name type="scientific">Dreissena polymorpha</name>
    <name type="common">Zebra mussel</name>
    <name type="synonym">Mytilus polymorpha</name>
    <dbReference type="NCBI Taxonomy" id="45954"/>
    <lineage>
        <taxon>Eukaryota</taxon>
        <taxon>Metazoa</taxon>
        <taxon>Spiralia</taxon>
        <taxon>Lophotrochozoa</taxon>
        <taxon>Mollusca</taxon>
        <taxon>Bivalvia</taxon>
        <taxon>Autobranchia</taxon>
        <taxon>Heteroconchia</taxon>
        <taxon>Euheterodonta</taxon>
        <taxon>Imparidentia</taxon>
        <taxon>Neoheterodontei</taxon>
        <taxon>Myida</taxon>
        <taxon>Dreissenoidea</taxon>
        <taxon>Dreissenidae</taxon>
        <taxon>Dreissena</taxon>
    </lineage>
</organism>